<evidence type="ECO:0000313" key="2">
    <source>
        <dbReference type="Proteomes" id="UP001566132"/>
    </source>
</evidence>
<protein>
    <submittedName>
        <fullName evidence="1">Uncharacterized protein</fullName>
    </submittedName>
</protein>
<accession>A0ABD1EL06</accession>
<name>A0ABD1EL06_HYPHA</name>
<dbReference type="AlphaFoldDB" id="A0ABD1EL06"/>
<proteinExistence type="predicted"/>
<evidence type="ECO:0000313" key="1">
    <source>
        <dbReference type="EMBL" id="KAL1494350.1"/>
    </source>
</evidence>
<comment type="caution">
    <text evidence="1">The sequence shown here is derived from an EMBL/GenBank/DDBJ whole genome shotgun (WGS) entry which is preliminary data.</text>
</comment>
<dbReference type="EMBL" id="JBDJPC010000007">
    <property type="protein sequence ID" value="KAL1494350.1"/>
    <property type="molecule type" value="Genomic_DNA"/>
</dbReference>
<sequence length="59" mass="7124">MARKTGCLKFKMKRGSIQTLDVRIKETDALRYFLETSNWFLFQKDPKDDSTYHRRSIDH</sequence>
<reference evidence="1 2" key="1">
    <citation type="submission" date="2024-05" db="EMBL/GenBank/DDBJ databases">
        <title>Genetic variation in Jamaican populations of the coffee berry borer (Hypothenemus hampei).</title>
        <authorList>
            <person name="Errbii M."/>
            <person name="Myrie A."/>
        </authorList>
    </citation>
    <scope>NUCLEOTIDE SEQUENCE [LARGE SCALE GENOMIC DNA]</scope>
    <source>
        <strain evidence="1">JA-Hopewell-2020-01-JO</strain>
        <tissue evidence="1">Whole body</tissue>
    </source>
</reference>
<organism evidence="1 2">
    <name type="scientific">Hypothenemus hampei</name>
    <name type="common">Coffee berry borer</name>
    <dbReference type="NCBI Taxonomy" id="57062"/>
    <lineage>
        <taxon>Eukaryota</taxon>
        <taxon>Metazoa</taxon>
        <taxon>Ecdysozoa</taxon>
        <taxon>Arthropoda</taxon>
        <taxon>Hexapoda</taxon>
        <taxon>Insecta</taxon>
        <taxon>Pterygota</taxon>
        <taxon>Neoptera</taxon>
        <taxon>Endopterygota</taxon>
        <taxon>Coleoptera</taxon>
        <taxon>Polyphaga</taxon>
        <taxon>Cucujiformia</taxon>
        <taxon>Curculionidae</taxon>
        <taxon>Scolytinae</taxon>
        <taxon>Hypothenemus</taxon>
    </lineage>
</organism>
<dbReference type="Proteomes" id="UP001566132">
    <property type="component" value="Unassembled WGS sequence"/>
</dbReference>
<keyword evidence="2" id="KW-1185">Reference proteome</keyword>
<gene>
    <name evidence="1" type="ORF">ABEB36_009962</name>
</gene>